<reference evidence="4" key="3">
    <citation type="journal article" date="2017" name="Nature">
        <title>Genome sequence of the progenitor of the wheat D genome Aegilops tauschii.</title>
        <authorList>
            <person name="Luo M.C."/>
            <person name="Gu Y.Q."/>
            <person name="Puiu D."/>
            <person name="Wang H."/>
            <person name="Twardziok S.O."/>
            <person name="Deal K.R."/>
            <person name="Huo N."/>
            <person name="Zhu T."/>
            <person name="Wang L."/>
            <person name="Wang Y."/>
            <person name="McGuire P.E."/>
            <person name="Liu S."/>
            <person name="Long H."/>
            <person name="Ramasamy R.K."/>
            <person name="Rodriguez J.C."/>
            <person name="Van S.L."/>
            <person name="Yuan L."/>
            <person name="Wang Z."/>
            <person name="Xia Z."/>
            <person name="Xiao L."/>
            <person name="Anderson O.D."/>
            <person name="Ouyang S."/>
            <person name="Liang Y."/>
            <person name="Zimin A.V."/>
            <person name="Pertea G."/>
            <person name="Qi P."/>
            <person name="Bennetzen J.L."/>
            <person name="Dai X."/>
            <person name="Dawson M.W."/>
            <person name="Muller H.G."/>
            <person name="Kugler K."/>
            <person name="Rivarola-Duarte L."/>
            <person name="Spannagl M."/>
            <person name="Mayer K.F.X."/>
            <person name="Lu F.H."/>
            <person name="Bevan M.W."/>
            <person name="Leroy P."/>
            <person name="Li P."/>
            <person name="You F.M."/>
            <person name="Sun Q."/>
            <person name="Liu Z."/>
            <person name="Lyons E."/>
            <person name="Wicker T."/>
            <person name="Salzberg S.L."/>
            <person name="Devos K.M."/>
            <person name="Dvorak J."/>
        </authorList>
    </citation>
    <scope>NUCLEOTIDE SEQUENCE [LARGE SCALE GENOMIC DNA]</scope>
    <source>
        <strain evidence="4">cv. AL8/78</strain>
    </source>
</reference>
<dbReference type="InterPro" id="IPR036875">
    <property type="entry name" value="Znf_CCHC_sf"/>
</dbReference>
<keyword evidence="1" id="KW-0863">Zinc-finger</keyword>
<accession>A0A453M2K0</accession>
<dbReference type="GO" id="GO:0003676">
    <property type="term" value="F:nucleic acid binding"/>
    <property type="evidence" value="ECO:0007669"/>
    <property type="project" value="InterPro"/>
</dbReference>
<dbReference type="SMART" id="SM00343">
    <property type="entry name" value="ZnF_C2HC"/>
    <property type="match status" value="1"/>
</dbReference>
<dbReference type="Proteomes" id="UP000015105">
    <property type="component" value="Chromosome 5D"/>
</dbReference>
<feature type="compositionally biased region" description="Basic residues" evidence="2">
    <location>
        <begin position="20"/>
        <end position="30"/>
    </location>
</feature>
<reference evidence="5" key="1">
    <citation type="journal article" date="2014" name="Science">
        <title>Ancient hybridizations among the ancestral genomes of bread wheat.</title>
        <authorList>
            <consortium name="International Wheat Genome Sequencing Consortium,"/>
            <person name="Marcussen T."/>
            <person name="Sandve S.R."/>
            <person name="Heier L."/>
            <person name="Spannagl M."/>
            <person name="Pfeifer M."/>
            <person name="Jakobsen K.S."/>
            <person name="Wulff B.B."/>
            <person name="Steuernagel B."/>
            <person name="Mayer K.F."/>
            <person name="Olsen O.A."/>
        </authorList>
    </citation>
    <scope>NUCLEOTIDE SEQUENCE [LARGE SCALE GENOMIC DNA]</scope>
    <source>
        <strain evidence="5">cv. AL8/78</strain>
    </source>
</reference>
<feature type="region of interest" description="Disordered" evidence="2">
    <location>
        <begin position="1"/>
        <end position="51"/>
    </location>
</feature>
<dbReference type="InterPro" id="IPR001878">
    <property type="entry name" value="Znf_CCHC"/>
</dbReference>
<evidence type="ECO:0000256" key="1">
    <source>
        <dbReference type="PROSITE-ProRule" id="PRU00047"/>
    </source>
</evidence>
<dbReference type="GO" id="GO:0008270">
    <property type="term" value="F:zinc ion binding"/>
    <property type="evidence" value="ECO:0007669"/>
    <property type="project" value="UniProtKB-KW"/>
</dbReference>
<dbReference type="PROSITE" id="PS50158">
    <property type="entry name" value="ZF_CCHC"/>
    <property type="match status" value="1"/>
</dbReference>
<dbReference type="Gramene" id="AET5Gv21020400.1">
    <property type="protein sequence ID" value="AET5Gv21020400.1"/>
    <property type="gene ID" value="AET5Gv21020400"/>
</dbReference>
<feature type="domain" description="CCHC-type" evidence="3">
    <location>
        <begin position="58"/>
        <end position="74"/>
    </location>
</feature>
<dbReference type="Gene3D" id="4.10.60.10">
    <property type="entry name" value="Zinc finger, CCHC-type"/>
    <property type="match status" value="1"/>
</dbReference>
<evidence type="ECO:0000313" key="5">
    <source>
        <dbReference type="Proteomes" id="UP000015105"/>
    </source>
</evidence>
<keyword evidence="5" id="KW-1185">Reference proteome</keyword>
<evidence type="ECO:0000256" key="2">
    <source>
        <dbReference type="SAM" id="MobiDB-lite"/>
    </source>
</evidence>
<protein>
    <recommendedName>
        <fullName evidence="3">CCHC-type domain-containing protein</fullName>
    </recommendedName>
</protein>
<dbReference type="SUPFAM" id="SSF57756">
    <property type="entry name" value="Retrovirus zinc finger-like domains"/>
    <property type="match status" value="1"/>
</dbReference>
<reference evidence="5" key="2">
    <citation type="journal article" date="2017" name="Nat. Plants">
        <title>The Aegilops tauschii genome reveals multiple impacts of transposons.</title>
        <authorList>
            <person name="Zhao G."/>
            <person name="Zou C."/>
            <person name="Li K."/>
            <person name="Wang K."/>
            <person name="Li T."/>
            <person name="Gao L."/>
            <person name="Zhang X."/>
            <person name="Wang H."/>
            <person name="Yang Z."/>
            <person name="Liu X."/>
            <person name="Jiang W."/>
            <person name="Mao L."/>
            <person name="Kong X."/>
            <person name="Jiao Y."/>
            <person name="Jia J."/>
        </authorList>
    </citation>
    <scope>NUCLEOTIDE SEQUENCE [LARGE SCALE GENOMIC DNA]</scope>
    <source>
        <strain evidence="5">cv. AL8/78</strain>
    </source>
</reference>
<evidence type="ECO:0000313" key="4">
    <source>
        <dbReference type="EnsemblPlants" id="AET5Gv21020400.1"/>
    </source>
</evidence>
<reference evidence="4" key="4">
    <citation type="submission" date="2019-03" db="UniProtKB">
        <authorList>
            <consortium name="EnsemblPlants"/>
        </authorList>
    </citation>
    <scope>IDENTIFICATION</scope>
</reference>
<name>A0A453M2K0_AEGTS</name>
<dbReference type="Pfam" id="PF00098">
    <property type="entry name" value="zf-CCHC"/>
    <property type="match status" value="1"/>
</dbReference>
<organism evidence="4 5">
    <name type="scientific">Aegilops tauschii subsp. strangulata</name>
    <name type="common">Goatgrass</name>
    <dbReference type="NCBI Taxonomy" id="200361"/>
    <lineage>
        <taxon>Eukaryota</taxon>
        <taxon>Viridiplantae</taxon>
        <taxon>Streptophyta</taxon>
        <taxon>Embryophyta</taxon>
        <taxon>Tracheophyta</taxon>
        <taxon>Spermatophyta</taxon>
        <taxon>Magnoliopsida</taxon>
        <taxon>Liliopsida</taxon>
        <taxon>Poales</taxon>
        <taxon>Poaceae</taxon>
        <taxon>BOP clade</taxon>
        <taxon>Pooideae</taxon>
        <taxon>Triticodae</taxon>
        <taxon>Triticeae</taxon>
        <taxon>Triticinae</taxon>
        <taxon>Aegilops</taxon>
    </lineage>
</organism>
<keyword evidence="1" id="KW-0479">Metal-binding</keyword>
<dbReference type="EnsemblPlants" id="AET5Gv21020400.1">
    <property type="protein sequence ID" value="AET5Gv21020400.1"/>
    <property type="gene ID" value="AET5Gv21020400"/>
</dbReference>
<reference evidence="4" key="5">
    <citation type="journal article" date="2021" name="G3 (Bethesda)">
        <title>Aegilops tauschii genome assembly Aet v5.0 features greater sequence contiguity and improved annotation.</title>
        <authorList>
            <person name="Wang L."/>
            <person name="Zhu T."/>
            <person name="Rodriguez J.C."/>
            <person name="Deal K.R."/>
            <person name="Dubcovsky J."/>
            <person name="McGuire P.E."/>
            <person name="Lux T."/>
            <person name="Spannagl M."/>
            <person name="Mayer K.F.X."/>
            <person name="Baldrich P."/>
            <person name="Meyers B.C."/>
            <person name="Huo N."/>
            <person name="Gu Y.Q."/>
            <person name="Zhou H."/>
            <person name="Devos K.M."/>
            <person name="Bennetzen J.L."/>
            <person name="Unver T."/>
            <person name="Budak H."/>
            <person name="Gulick P.J."/>
            <person name="Galiba G."/>
            <person name="Kalapos B."/>
            <person name="Nelson D.R."/>
            <person name="Li P."/>
            <person name="You F.M."/>
            <person name="Luo M.C."/>
            <person name="Dvorak J."/>
        </authorList>
    </citation>
    <scope>NUCLEOTIDE SEQUENCE [LARGE SCALE GENOMIC DNA]</scope>
    <source>
        <strain evidence="4">cv. AL8/78</strain>
    </source>
</reference>
<keyword evidence="1" id="KW-0862">Zinc</keyword>
<dbReference type="AlphaFoldDB" id="A0A453M2K0"/>
<sequence>MLTKAQWIALEKQGGSTSSSKKKGKQRSTRKNFADSDDDSDDGAAPPPRRKFDIRKMRCYNCGLLGHFKADCEEAPTQKALMAQQGDDGDMMLMSE</sequence>
<evidence type="ECO:0000259" key="3">
    <source>
        <dbReference type="PROSITE" id="PS50158"/>
    </source>
</evidence>
<proteinExistence type="predicted"/>